<gene>
    <name evidence="2" type="ORF">H8693_01640</name>
</gene>
<evidence type="ECO:0000313" key="3">
    <source>
        <dbReference type="Proteomes" id="UP000617951"/>
    </source>
</evidence>
<feature type="coiled-coil region" evidence="1">
    <location>
        <begin position="108"/>
        <end position="135"/>
    </location>
</feature>
<keyword evidence="1" id="KW-0175">Coiled coil</keyword>
<dbReference type="AlphaFoldDB" id="A0A926DGC0"/>
<keyword evidence="3" id="KW-1185">Reference proteome</keyword>
<name>A0A926DGC0_9FIRM</name>
<protein>
    <recommendedName>
        <fullName evidence="4">DUF2383 domain-containing protein</fullName>
    </recommendedName>
</protein>
<sequence>MDQKQTLELYQEILRGAQIGMGSIDELMKKSEDVLFREEMRRTREDYQYIAFEANERIHEMGGEPKPLSMFMRMNTWGMVSASTLFDTSNEHMSELMLKGIGMADKELSDYQERYVNADERAKDLADRLIQMEDAQRSVYRKYLN</sequence>
<accession>A0A926DGC0</accession>
<proteinExistence type="predicted"/>
<evidence type="ECO:0000313" key="2">
    <source>
        <dbReference type="EMBL" id="MBC8537631.1"/>
    </source>
</evidence>
<evidence type="ECO:0008006" key="4">
    <source>
        <dbReference type="Google" id="ProtNLM"/>
    </source>
</evidence>
<evidence type="ECO:0000256" key="1">
    <source>
        <dbReference type="SAM" id="Coils"/>
    </source>
</evidence>
<organism evidence="2 3">
    <name type="scientific">Guopingia tenuis</name>
    <dbReference type="NCBI Taxonomy" id="2763656"/>
    <lineage>
        <taxon>Bacteria</taxon>
        <taxon>Bacillati</taxon>
        <taxon>Bacillota</taxon>
        <taxon>Clostridia</taxon>
        <taxon>Christensenellales</taxon>
        <taxon>Christensenellaceae</taxon>
        <taxon>Guopingia</taxon>
    </lineage>
</organism>
<dbReference type="RefSeq" id="WP_178622211.1">
    <property type="nucleotide sequence ID" value="NZ_JACRSS010000001.1"/>
</dbReference>
<comment type="caution">
    <text evidence="2">The sequence shown here is derived from an EMBL/GenBank/DDBJ whole genome shotgun (WGS) entry which is preliminary data.</text>
</comment>
<dbReference type="Proteomes" id="UP000617951">
    <property type="component" value="Unassembled WGS sequence"/>
</dbReference>
<reference evidence="2" key="1">
    <citation type="submission" date="2020-08" db="EMBL/GenBank/DDBJ databases">
        <title>Genome public.</title>
        <authorList>
            <person name="Liu C."/>
            <person name="Sun Q."/>
        </authorList>
    </citation>
    <scope>NUCLEOTIDE SEQUENCE</scope>
    <source>
        <strain evidence="2">NSJ-63</strain>
    </source>
</reference>
<dbReference type="EMBL" id="JACRSS010000001">
    <property type="protein sequence ID" value="MBC8537631.1"/>
    <property type="molecule type" value="Genomic_DNA"/>
</dbReference>